<evidence type="ECO:0000256" key="6">
    <source>
        <dbReference type="ARBA" id="ARBA00022729"/>
    </source>
</evidence>
<dbReference type="GO" id="GO:0004875">
    <property type="term" value="F:complement receptor activity"/>
    <property type="evidence" value="ECO:0007669"/>
    <property type="project" value="UniProtKB-ARBA"/>
</dbReference>
<evidence type="ECO:0000256" key="1">
    <source>
        <dbReference type="ARBA" id="ARBA00004479"/>
    </source>
</evidence>
<feature type="domain" description="Sushi" evidence="20">
    <location>
        <begin position="1145"/>
        <end position="1215"/>
    </location>
</feature>
<keyword evidence="11 19" id="KW-0472">Membrane</keyword>
<dbReference type="InterPro" id="IPR035976">
    <property type="entry name" value="Sushi/SCR/CCP_sf"/>
</dbReference>
<evidence type="ECO:0000256" key="14">
    <source>
        <dbReference type="ARBA" id="ARBA00023180"/>
    </source>
</evidence>
<proteinExistence type="inferred from homology"/>
<dbReference type="GO" id="GO:0005886">
    <property type="term" value="C:plasma membrane"/>
    <property type="evidence" value="ECO:0007669"/>
    <property type="project" value="UniProtKB-ARBA"/>
</dbReference>
<comment type="similarity">
    <text evidence="2">Belongs to the receptors of complement activation (RCA) family.</text>
</comment>
<evidence type="ECO:0000256" key="18">
    <source>
        <dbReference type="SAM" id="MobiDB-lite"/>
    </source>
</evidence>
<feature type="domain" description="Sushi" evidence="20">
    <location>
        <begin position="890"/>
        <end position="960"/>
    </location>
</feature>
<keyword evidence="13" id="KW-0675">Receptor</keyword>
<dbReference type="PROSITE" id="PS50923">
    <property type="entry name" value="SUSHI"/>
    <property type="match status" value="26"/>
</dbReference>
<dbReference type="CDD" id="cd00033">
    <property type="entry name" value="CCP"/>
    <property type="match status" value="26"/>
</dbReference>
<sequence length="1753" mass="193157">QCNAPEWLPFARPTNLTDEFEFPIGTYLNYECRPGYYGRPFSIICLKNSTWTSAKDKCRPKSCRNPPDPVNGMVHVIKDIQFGSQIKYSCTKGYRLIGSSSATCIISGDTVIWDNETPVCDKIPCGLPPTIANGDFISTNREYFHYGSVVTYRCNLGSGGRKLFELVGETSIYCTSSDDQVGIWSGPAPQCIIPNKCIPPNVENGILVSDNRSLFSLNEVVEFRCQPGFVMKGPRRVQCQALNKWEPELPSCSRVCRPPPDVLHGERTQRDKDNFSPGQEVFYSCEPSYDLRGAASLRCTPQGDWSPAAPRCEVKSCDDFTGQLLNGHVLFPVNLQLGAKVDFVCDEGFQLKGSSASYCVLAGTESLWNSSVPVCEQIFCPSPPVIPNGRHTGKPLEVFPFGKAVNYTCDPHPDRGMTFDLIGESTIRCTSDPQGNGIWSSPAPRCGILGHCQAPDHFLFAKLKTQTNASDFPIGTSLKYECHPEYYGRPFSITCLDNLVWSSPKDVCKRKSCKTPPDPVNGMVHVITDTQVGSRINYSCTTGYRLIGHSSAECILSGNTAHWSTKPPICQRIPCGLPPTIANGDFISTNREYFHYGSVVTYRCNPGSRGRKVFELVGEPSIYCTSNEDQVGIWSGPAPQCIIPNKCTPPNVENGILVSDNKSLFSLNEVVEFRCQPGFVMKGPPRVKCRALNKWEPELPSCSRVCQPPPDVLHGERTQRDKDNFSPGQEVFYSCEPSYDLRGAVSLRCTPQGDWSPAAPRCEVKSCDDFTGQLLNGRVLFPVNLQLGAKVDFVCDEGFQLKGSSASYCVLAGTESLWNSSVPVCERKSCKTPPDPVNGMVHVITDIQVGSRINYSCTTGHRLIGHSSAECILSGNTAHWSTKPPICQRIPCGLPPTIANGDFISTNREYFYYGSVVTYRCNPGSRGRKVFELVGEPSIYCTSNEDQVGIWSGPAPQCIIPNKCTPPNVENGILVSDNRSLFSLNEVVEFRCQPGFVMKGPPRVQCQALNKWQPGLPSCSRVCQPPPEILHGEHTPSHQDNFSPGQEVFYSCEPGYDLRGAVSLHCTPQGDWSPEAPRCAVKSCDDFLGQLPHGRVLFPLNLQLGAKVSFVCDEGFRLKGSSVSHCVLVGMRSLWNNSVPVCEHIFCPNPPAILNGRHTRTPLGDIPYGKEISYTCDPHPDKGMTFNLIGESTIRCTSDPHGNGVWSSPAPRCELSVRAGHCKTPEQFPFASPTIPINDFEFPVGTSLNYECRPGYFGKMFSISCLENLVWSGVEDKCRRKSCGPPPEPFNGMVHINTDTQFGSTVNYSCNEGFRLIGSPSTTCLVSGNNVTWDKKAPICEIISCEPPPTISNGDFYSNNRTSFHNGTVVTYQCHTGPDGEQLFELVGERSIYCTSKDDQVGVWSSPPPRCISTNKCRAPEVENGIRVPGNRSFFSPSEIVRFRCQPGFVMVGSHTVQCQTNGRWGPKLPHCSRVCQPPPEILHEIFCPNPPAILNGRHTGTPSGDIPYGKEISYTCDAHPDRGMTFNLIGESTIRCTSDPQGNGVWSSPAPRCELSVPAACPHPPKIQNGHYIGGHVSLYLPGMTVSYICDPGYLLVGMGFIFCTDQGVWSQLDHYCKEVNCSFPLFMNGISKELEMKKVYHYGDYVTLECEDGYTLEGSPWSQCQADDRWDPPLAICTSRAHNALIVGTLSGTIFFILFIIFLSWIILKHRKGNNAHEKPKEVAIHLHSQGGSSIHPRTLQTNEENSRVLP</sequence>
<evidence type="ECO:0000256" key="13">
    <source>
        <dbReference type="ARBA" id="ARBA00023170"/>
    </source>
</evidence>
<dbReference type="GO" id="GO:0006957">
    <property type="term" value="P:complement activation, alternative pathway"/>
    <property type="evidence" value="ECO:0007669"/>
    <property type="project" value="UniProtKB-ARBA"/>
</dbReference>
<dbReference type="FunFam" id="2.10.70.10:FF:000069">
    <property type="entry name" value="Complement component receptor type 1"/>
    <property type="match status" value="1"/>
</dbReference>
<evidence type="ECO:0000313" key="21">
    <source>
        <dbReference type="EMBL" id="PNJ53170.1"/>
    </source>
</evidence>
<evidence type="ECO:0000256" key="4">
    <source>
        <dbReference type="ARBA" id="ARBA00022659"/>
    </source>
</evidence>
<feature type="disulfide bond" evidence="17">
    <location>
        <begin position="992"/>
        <end position="1019"/>
    </location>
</feature>
<feature type="disulfide bond" evidence="17">
    <location>
        <begin position="1052"/>
        <end position="1079"/>
    </location>
</feature>
<feature type="disulfide bond" evidence="17">
    <location>
        <begin position="1445"/>
        <end position="1472"/>
    </location>
</feature>
<feature type="domain" description="Sushi" evidence="20">
    <location>
        <begin position="1560"/>
        <end position="1620"/>
    </location>
</feature>
<feature type="domain" description="Sushi" evidence="20">
    <location>
        <begin position="1343"/>
        <end position="1413"/>
    </location>
</feature>
<feature type="domain" description="Sushi" evidence="20">
    <location>
        <begin position="450"/>
        <end position="510"/>
    </location>
</feature>
<dbReference type="Pfam" id="PF00084">
    <property type="entry name" value="Sushi"/>
    <property type="match status" value="26"/>
</dbReference>
<feature type="disulfide bond" evidence="17">
    <location>
        <begin position="2"/>
        <end position="45"/>
    </location>
</feature>
<feature type="disulfide bond" evidence="17">
    <location>
        <begin position="452"/>
        <end position="495"/>
    </location>
</feature>
<dbReference type="Gene3D" id="2.10.70.10">
    <property type="entry name" value="Complement Module, domain 1"/>
    <property type="match status" value="26"/>
</dbReference>
<feature type="domain" description="Sushi" evidence="20">
    <location>
        <begin position="195"/>
        <end position="252"/>
    </location>
</feature>
<feature type="domain" description="Sushi" evidence="20">
    <location>
        <begin position="1415"/>
        <end position="1474"/>
    </location>
</feature>
<feature type="domain" description="Sushi" evidence="20">
    <location>
        <begin position="765"/>
        <end position="827"/>
    </location>
</feature>
<keyword evidence="7" id="KW-0677">Repeat</keyword>
<dbReference type="GO" id="GO:0006958">
    <property type="term" value="P:complement activation, classical pathway"/>
    <property type="evidence" value="ECO:0007669"/>
    <property type="project" value="UniProtKB-KW"/>
</dbReference>
<reference evidence="21" key="1">
    <citation type="submission" date="2017-12" db="EMBL/GenBank/DDBJ databases">
        <title>High-resolution comparative analysis of great ape genomes.</title>
        <authorList>
            <person name="Pollen A."/>
            <person name="Hastie A."/>
            <person name="Hormozdiari F."/>
            <person name="Dougherty M."/>
            <person name="Liu R."/>
            <person name="Chaisson M."/>
            <person name="Hoppe E."/>
            <person name="Hill C."/>
            <person name="Pang A."/>
            <person name="Hillier L."/>
            <person name="Baker C."/>
            <person name="Armstrong J."/>
            <person name="Shendure J."/>
            <person name="Paten B."/>
            <person name="Wilson R."/>
            <person name="Chao H."/>
            <person name="Schneider V."/>
            <person name="Ventura M."/>
            <person name="Kronenberg Z."/>
            <person name="Murali S."/>
            <person name="Gordon D."/>
            <person name="Cantsilieris S."/>
            <person name="Munson K."/>
            <person name="Nelson B."/>
            <person name="Raja A."/>
            <person name="Underwood J."/>
            <person name="Diekhans M."/>
            <person name="Fiddes I."/>
            <person name="Haussler D."/>
            <person name="Eichler E."/>
        </authorList>
    </citation>
    <scope>NUCLEOTIDE SEQUENCE [LARGE SCALE GENOMIC DNA]</scope>
    <source>
        <strain evidence="21">Susie</strain>
    </source>
</reference>
<comment type="caution">
    <text evidence="17">Lacks conserved residue(s) required for the propagation of feature annotation.</text>
</comment>
<feature type="domain" description="Sushi" evidence="20">
    <location>
        <begin position="511"/>
        <end position="572"/>
    </location>
</feature>
<evidence type="ECO:0000256" key="7">
    <source>
        <dbReference type="ARBA" id="ARBA00022737"/>
    </source>
</evidence>
<feature type="disulfide bond" evidence="17">
    <location>
        <begin position="706"/>
        <end position="749"/>
    </location>
</feature>
<feature type="disulfide bond" evidence="17">
    <location>
        <begin position="1623"/>
        <end position="1666"/>
    </location>
</feature>
<dbReference type="FunFam" id="2.10.70.10:FF:000014">
    <property type="entry name" value="Membrane cofactor protein"/>
    <property type="match status" value="4"/>
</dbReference>
<dbReference type="GO" id="GO:0030449">
    <property type="term" value="P:regulation of complement activation"/>
    <property type="evidence" value="ECO:0007669"/>
    <property type="project" value="UniProtKB-ARBA"/>
</dbReference>
<dbReference type="GO" id="GO:0001848">
    <property type="term" value="F:complement binding"/>
    <property type="evidence" value="ECO:0007669"/>
    <property type="project" value="UniProtKB-ARBA"/>
</dbReference>
<dbReference type="PANTHER" id="PTHR19325:SF545">
    <property type="entry name" value="COMPLEMENT RECEPTOR TYPE 1"/>
    <property type="match status" value="1"/>
</dbReference>
<organism evidence="21">
    <name type="scientific">Pongo abelii</name>
    <name type="common">Sumatran orangutan</name>
    <name type="synonym">Pongo pygmaeus abelii</name>
    <dbReference type="NCBI Taxonomy" id="9601"/>
    <lineage>
        <taxon>Eukaryota</taxon>
        <taxon>Metazoa</taxon>
        <taxon>Chordata</taxon>
        <taxon>Craniata</taxon>
        <taxon>Vertebrata</taxon>
        <taxon>Euteleostomi</taxon>
        <taxon>Mammalia</taxon>
        <taxon>Eutheria</taxon>
        <taxon>Euarchontoglires</taxon>
        <taxon>Primates</taxon>
        <taxon>Haplorrhini</taxon>
        <taxon>Catarrhini</taxon>
        <taxon>Hominidae</taxon>
        <taxon>Pongo</taxon>
    </lineage>
</organism>
<feature type="disulfide bond" evidence="17">
    <location>
        <begin position="1562"/>
        <end position="1605"/>
    </location>
</feature>
<evidence type="ECO:0000256" key="9">
    <source>
        <dbReference type="ARBA" id="ARBA00022875"/>
    </source>
</evidence>
<evidence type="ECO:0000259" key="20">
    <source>
        <dbReference type="PROSITE" id="PS50923"/>
    </source>
</evidence>
<evidence type="ECO:0000256" key="19">
    <source>
        <dbReference type="SAM" id="Phobius"/>
    </source>
</evidence>
<feature type="transmembrane region" description="Helical" evidence="19">
    <location>
        <begin position="1686"/>
        <end position="1710"/>
    </location>
</feature>
<keyword evidence="5 19" id="KW-0812">Transmembrane</keyword>
<feature type="non-terminal residue" evidence="21">
    <location>
        <position position="1"/>
    </location>
</feature>
<feature type="domain" description="Sushi" evidence="20">
    <location>
        <begin position="1021"/>
        <end position="1081"/>
    </location>
</feature>
<feature type="domain" description="Sushi" evidence="20">
    <location>
        <begin position="1220"/>
        <end position="1280"/>
    </location>
</feature>
<comment type="caution">
    <text evidence="21">The sequence shown here is derived from an EMBL/GenBank/DDBJ whole genome shotgun (WGS) entry which is preliminary data.</text>
</comment>
<feature type="domain" description="Sushi" evidence="20">
    <location>
        <begin position="645"/>
        <end position="702"/>
    </location>
</feature>
<feature type="domain" description="Sushi" evidence="20">
    <location>
        <begin position="378"/>
        <end position="448"/>
    </location>
</feature>
<dbReference type="FunFam" id="2.10.70.10:FF:000070">
    <property type="entry name" value="Complement C3d receptor 2"/>
    <property type="match status" value="1"/>
</dbReference>
<comment type="subcellular location">
    <subcellularLocation>
        <location evidence="1">Membrane</location>
        <topology evidence="1">Single-pass type I membrane protein</topology>
    </subcellularLocation>
</comment>
<feature type="domain" description="Sushi" evidence="20">
    <location>
        <begin position="573"/>
        <end position="643"/>
    </location>
</feature>
<evidence type="ECO:0000256" key="2">
    <source>
        <dbReference type="ARBA" id="ARBA00010908"/>
    </source>
</evidence>
<dbReference type="FunFam" id="2.10.70.10:FF:000038">
    <property type="entry name" value="Complement component receptor type 1"/>
    <property type="match status" value="4"/>
</dbReference>
<feature type="domain" description="Sushi" evidence="20">
    <location>
        <begin position="962"/>
        <end position="1019"/>
    </location>
</feature>
<feature type="region of interest" description="Disordered" evidence="18">
    <location>
        <begin position="1733"/>
        <end position="1753"/>
    </location>
</feature>
<dbReference type="InterPro" id="IPR000436">
    <property type="entry name" value="Sushi_SCR_CCP_dom"/>
</dbReference>
<dbReference type="SUPFAM" id="SSF57535">
    <property type="entry name" value="Complement control module/SCR domain"/>
    <property type="match status" value="26"/>
</dbReference>
<feature type="domain" description="Sushi" evidence="20">
    <location>
        <begin position="1486"/>
        <end position="1556"/>
    </location>
</feature>
<feature type="disulfide bond" evidence="17">
    <location>
        <begin position="1023"/>
        <end position="1066"/>
    </location>
</feature>
<dbReference type="FunFam" id="2.10.70.10:FF:000008">
    <property type="entry name" value="Complement receptor type 1"/>
    <property type="match status" value="7"/>
</dbReference>
<comment type="function">
    <text evidence="15">(Microbial infection) Acts as a receptor for Epstein-Barr virus.</text>
</comment>
<dbReference type="PANTHER" id="PTHR19325">
    <property type="entry name" value="COMPLEMENT COMPONENT-RELATED SUSHI DOMAIN-CONTAINING"/>
    <property type="match status" value="1"/>
</dbReference>
<feature type="disulfide bond" evidence="17">
    <location>
        <begin position="735"/>
        <end position="762"/>
    </location>
</feature>
<dbReference type="GO" id="GO:1903659">
    <property type="term" value="P:regulation of complement-dependent cytotoxicity"/>
    <property type="evidence" value="ECO:0007669"/>
    <property type="project" value="UniProtKB-ARBA"/>
</dbReference>
<accession>A0A2J8V6M6</accession>
<protein>
    <submittedName>
        <fullName evidence="21">CR1 isoform 1</fullName>
    </submittedName>
</protein>
<evidence type="ECO:0000256" key="16">
    <source>
        <dbReference type="ARBA" id="ARBA00084118"/>
    </source>
</evidence>
<dbReference type="FunFam" id="2.10.70.10:FF:000033">
    <property type="entry name" value="Complement receptor type 1"/>
    <property type="match status" value="3"/>
</dbReference>
<dbReference type="InterPro" id="IPR050350">
    <property type="entry name" value="Compl-Cell_Adhes-Reg"/>
</dbReference>
<feature type="domain" description="Sushi" evidence="20">
    <location>
        <begin position="704"/>
        <end position="764"/>
    </location>
</feature>
<evidence type="ECO:0000256" key="17">
    <source>
        <dbReference type="PROSITE-ProRule" id="PRU00302"/>
    </source>
</evidence>
<dbReference type="FunFam" id="2.10.70.10:FF:000044">
    <property type="entry name" value="Complement component receptor type 1"/>
    <property type="match status" value="3"/>
</dbReference>
<keyword evidence="8" id="KW-0391">Immunity</keyword>
<evidence type="ECO:0000256" key="5">
    <source>
        <dbReference type="ARBA" id="ARBA00022692"/>
    </source>
</evidence>
<evidence type="ECO:0000256" key="3">
    <source>
        <dbReference type="ARBA" id="ARBA00022588"/>
    </source>
</evidence>
<feature type="disulfide bond" evidence="17">
    <location>
        <begin position="285"/>
        <end position="312"/>
    </location>
</feature>
<feature type="domain" description="Sushi" evidence="20">
    <location>
        <begin position="1"/>
        <end position="60"/>
    </location>
</feature>
<keyword evidence="3" id="KW-0399">Innate immunity</keyword>
<feature type="domain" description="Sushi" evidence="20">
    <location>
        <begin position="254"/>
        <end position="314"/>
    </location>
</feature>
<dbReference type="EMBL" id="NDHI03003431">
    <property type="protein sequence ID" value="PNJ53170.1"/>
    <property type="molecule type" value="Genomic_DNA"/>
</dbReference>
<evidence type="ECO:0000256" key="12">
    <source>
        <dbReference type="ARBA" id="ARBA00023157"/>
    </source>
</evidence>
<name>A0A2J8V6M6_PONAB</name>
<dbReference type="SMART" id="SM00032">
    <property type="entry name" value="CCP"/>
    <property type="match status" value="26"/>
</dbReference>
<evidence type="ECO:0000256" key="10">
    <source>
        <dbReference type="ARBA" id="ARBA00022989"/>
    </source>
</evidence>
<feature type="domain" description="Sushi" evidence="20">
    <location>
        <begin position="315"/>
        <end position="377"/>
    </location>
</feature>
<dbReference type="GO" id="GO:0001618">
    <property type="term" value="F:virus receptor activity"/>
    <property type="evidence" value="ECO:0007669"/>
    <property type="project" value="UniProtKB-KW"/>
</dbReference>
<evidence type="ECO:0000256" key="11">
    <source>
        <dbReference type="ARBA" id="ARBA00023136"/>
    </source>
</evidence>
<keyword evidence="10 19" id="KW-1133">Transmembrane helix</keyword>
<feature type="domain" description="Sushi" evidence="20">
    <location>
        <begin position="1621"/>
        <end position="1681"/>
    </location>
</feature>
<feature type="domain" description="Sushi" evidence="20">
    <location>
        <begin position="828"/>
        <end position="889"/>
    </location>
</feature>
<feature type="domain" description="Sushi" evidence="20">
    <location>
        <begin position="123"/>
        <end position="193"/>
    </location>
</feature>
<feature type="disulfide bond" evidence="17">
    <location>
        <begin position="256"/>
        <end position="299"/>
    </location>
</feature>
<feature type="disulfide bond" evidence="17">
    <location>
        <begin position="1652"/>
        <end position="1679"/>
    </location>
</feature>
<feature type="disulfide bond" evidence="17">
    <location>
        <begin position="1591"/>
        <end position="1618"/>
    </location>
</feature>
<keyword evidence="14" id="KW-0325">Glycoprotein</keyword>
<keyword evidence="12 17" id="KW-1015">Disulfide bond</keyword>
<feature type="domain" description="Sushi" evidence="20">
    <location>
        <begin position="61"/>
        <end position="122"/>
    </location>
</feature>
<gene>
    <name evidence="21" type="ORF">CR201_G0022101</name>
</gene>
<feature type="domain" description="Sushi" evidence="20">
    <location>
        <begin position="1082"/>
        <end position="1144"/>
    </location>
</feature>
<keyword evidence="6" id="KW-0732">Signal</keyword>
<evidence type="ECO:0000256" key="8">
    <source>
        <dbReference type="ARBA" id="ARBA00022859"/>
    </source>
</evidence>
<evidence type="ECO:0000256" key="15">
    <source>
        <dbReference type="ARBA" id="ARBA00055626"/>
    </source>
</evidence>
<keyword evidence="4 17" id="KW-0768">Sushi</keyword>
<keyword evidence="9" id="KW-0180">Complement pathway</keyword>
<feature type="domain" description="Sushi" evidence="20">
    <location>
        <begin position="1281"/>
        <end position="1342"/>
    </location>
</feature>
<feature type="disulfide bond" evidence="17">
    <location>
        <begin position="675"/>
        <end position="702"/>
    </location>
</feature>
<feature type="disulfide bond" evidence="17">
    <location>
        <begin position="1222"/>
        <end position="1265"/>
    </location>
</feature>
<keyword evidence="16" id="KW-1183">Host cell receptor for virus entry</keyword>
<feature type="disulfide bond" evidence="17">
    <location>
        <begin position="225"/>
        <end position="252"/>
    </location>
</feature>